<proteinExistence type="predicted"/>
<dbReference type="HOGENOM" id="CLU_2441502_0_0_1"/>
<dbReference type="EMBL" id="KN827031">
    <property type="protein sequence ID" value="KIK77346.1"/>
    <property type="molecule type" value="Genomic_DNA"/>
</dbReference>
<dbReference type="Proteomes" id="UP000054538">
    <property type="component" value="Unassembled WGS sequence"/>
</dbReference>
<keyword evidence="2" id="KW-1185">Reference proteome</keyword>
<protein>
    <submittedName>
        <fullName evidence="1">Uncharacterized protein</fullName>
    </submittedName>
</protein>
<accession>A0A0D0D1B7</accession>
<sequence length="90" mass="10717">MPSLRPVHTQLSIQIQHSAFHFKWTGPANAIRRAKWYQRSQPPIHPTSRIKLTTKRLKKATECPYSIYFTKFRSLNKHEATFDEHKKCLR</sequence>
<dbReference type="InParanoid" id="A0A0D0D1B7"/>
<reference evidence="1 2" key="1">
    <citation type="submission" date="2014-04" db="EMBL/GenBank/DDBJ databases">
        <authorList>
            <consortium name="DOE Joint Genome Institute"/>
            <person name="Kuo A."/>
            <person name="Kohler A."/>
            <person name="Jargeat P."/>
            <person name="Nagy L.G."/>
            <person name="Floudas D."/>
            <person name="Copeland A."/>
            <person name="Barry K.W."/>
            <person name="Cichocki N."/>
            <person name="Veneault-Fourrey C."/>
            <person name="LaButti K."/>
            <person name="Lindquist E.A."/>
            <person name="Lipzen A."/>
            <person name="Lundell T."/>
            <person name="Morin E."/>
            <person name="Murat C."/>
            <person name="Sun H."/>
            <person name="Tunlid A."/>
            <person name="Henrissat B."/>
            <person name="Grigoriev I.V."/>
            <person name="Hibbett D.S."/>
            <person name="Martin F."/>
            <person name="Nordberg H.P."/>
            <person name="Cantor M.N."/>
            <person name="Hua S.X."/>
        </authorList>
    </citation>
    <scope>NUCLEOTIDE SEQUENCE [LARGE SCALE GENOMIC DNA]</scope>
    <source>
        <strain evidence="1 2">Ve08.2h10</strain>
    </source>
</reference>
<organism evidence="1 2">
    <name type="scientific">Paxillus rubicundulus Ve08.2h10</name>
    <dbReference type="NCBI Taxonomy" id="930991"/>
    <lineage>
        <taxon>Eukaryota</taxon>
        <taxon>Fungi</taxon>
        <taxon>Dikarya</taxon>
        <taxon>Basidiomycota</taxon>
        <taxon>Agaricomycotina</taxon>
        <taxon>Agaricomycetes</taxon>
        <taxon>Agaricomycetidae</taxon>
        <taxon>Boletales</taxon>
        <taxon>Paxilineae</taxon>
        <taxon>Paxillaceae</taxon>
        <taxon>Paxillus</taxon>
    </lineage>
</organism>
<dbReference type="AlphaFoldDB" id="A0A0D0D1B7"/>
<reference evidence="2" key="2">
    <citation type="submission" date="2015-01" db="EMBL/GenBank/DDBJ databases">
        <title>Evolutionary Origins and Diversification of the Mycorrhizal Mutualists.</title>
        <authorList>
            <consortium name="DOE Joint Genome Institute"/>
            <consortium name="Mycorrhizal Genomics Consortium"/>
            <person name="Kohler A."/>
            <person name="Kuo A."/>
            <person name="Nagy L.G."/>
            <person name="Floudas D."/>
            <person name="Copeland A."/>
            <person name="Barry K.W."/>
            <person name="Cichocki N."/>
            <person name="Veneault-Fourrey C."/>
            <person name="LaButti K."/>
            <person name="Lindquist E.A."/>
            <person name="Lipzen A."/>
            <person name="Lundell T."/>
            <person name="Morin E."/>
            <person name="Murat C."/>
            <person name="Riley R."/>
            <person name="Ohm R."/>
            <person name="Sun H."/>
            <person name="Tunlid A."/>
            <person name="Henrissat B."/>
            <person name="Grigoriev I.V."/>
            <person name="Hibbett D.S."/>
            <person name="Martin F."/>
        </authorList>
    </citation>
    <scope>NUCLEOTIDE SEQUENCE [LARGE SCALE GENOMIC DNA]</scope>
    <source>
        <strain evidence="2">Ve08.2h10</strain>
    </source>
</reference>
<gene>
    <name evidence="1" type="ORF">PAXRUDRAFT_386143</name>
</gene>
<evidence type="ECO:0000313" key="1">
    <source>
        <dbReference type="EMBL" id="KIK77346.1"/>
    </source>
</evidence>
<name>A0A0D0D1B7_9AGAM</name>
<evidence type="ECO:0000313" key="2">
    <source>
        <dbReference type="Proteomes" id="UP000054538"/>
    </source>
</evidence>